<accession>A0A8J2TYB7</accession>
<dbReference type="Gene3D" id="1.20.120.530">
    <property type="entry name" value="GntR ligand-binding domain-like"/>
    <property type="match status" value="1"/>
</dbReference>
<dbReference type="Proteomes" id="UP000616114">
    <property type="component" value="Unassembled WGS sequence"/>
</dbReference>
<dbReference type="InterPro" id="IPR036388">
    <property type="entry name" value="WH-like_DNA-bd_sf"/>
</dbReference>
<feature type="domain" description="HTH gntR-type" evidence="4">
    <location>
        <begin position="14"/>
        <end position="81"/>
    </location>
</feature>
<dbReference type="GO" id="GO:0003700">
    <property type="term" value="F:DNA-binding transcription factor activity"/>
    <property type="evidence" value="ECO:0007669"/>
    <property type="project" value="InterPro"/>
</dbReference>
<dbReference type="InterPro" id="IPR008920">
    <property type="entry name" value="TF_FadR/GntR_C"/>
</dbReference>
<dbReference type="PROSITE" id="PS50949">
    <property type="entry name" value="HTH_GNTR"/>
    <property type="match status" value="1"/>
</dbReference>
<comment type="caution">
    <text evidence="5">The sequence shown here is derived from an EMBL/GenBank/DDBJ whole genome shotgun (WGS) entry which is preliminary data.</text>
</comment>
<dbReference type="SMART" id="SM00895">
    <property type="entry name" value="FCD"/>
    <property type="match status" value="1"/>
</dbReference>
<dbReference type="InterPro" id="IPR000524">
    <property type="entry name" value="Tscrpt_reg_HTH_GntR"/>
</dbReference>
<reference evidence="5" key="2">
    <citation type="submission" date="2020-09" db="EMBL/GenBank/DDBJ databases">
        <authorList>
            <person name="Sun Q."/>
            <person name="Zhou Y."/>
        </authorList>
    </citation>
    <scope>NUCLEOTIDE SEQUENCE</scope>
    <source>
        <strain evidence="5">CGMCC 1.12785</strain>
    </source>
</reference>
<protein>
    <submittedName>
        <fullName evidence="5">GntR family transcriptional regulator</fullName>
    </submittedName>
</protein>
<dbReference type="RefSeq" id="WP_188550549.1">
    <property type="nucleotide sequence ID" value="NZ_BMFY01000006.1"/>
</dbReference>
<sequence>MPDDPRPVPPRGRVTLKQEAARYIRDLIFSGQVHPGERLDQDKLAEALGVSRLPIREALITLEAEGMVHNIARRGSFVAELEAKDIIDHFTMYGLISGVAAARIATNPDAGVVEELTKTAAAMRDSMDPHEHDSLNYRFHQLINRAGGSRRLISVLRMLSDNMPSQFFTTNNEWEFREQAFKEHDQIVEAIRSGDSRTAAEAVAEHFKHTGEQAVRMLDSVGFWKKS</sequence>
<evidence type="ECO:0000259" key="4">
    <source>
        <dbReference type="PROSITE" id="PS50949"/>
    </source>
</evidence>
<proteinExistence type="predicted"/>
<dbReference type="SMART" id="SM00345">
    <property type="entry name" value="HTH_GNTR"/>
    <property type="match status" value="1"/>
</dbReference>
<dbReference type="PANTHER" id="PTHR43537">
    <property type="entry name" value="TRANSCRIPTIONAL REGULATOR, GNTR FAMILY"/>
    <property type="match status" value="1"/>
</dbReference>
<name>A0A8J2TYB7_9MICO</name>
<organism evidence="5 6">
    <name type="scientific">Sediminivirga luteola</name>
    <dbReference type="NCBI Taxonomy" id="1774748"/>
    <lineage>
        <taxon>Bacteria</taxon>
        <taxon>Bacillati</taxon>
        <taxon>Actinomycetota</taxon>
        <taxon>Actinomycetes</taxon>
        <taxon>Micrococcales</taxon>
        <taxon>Brevibacteriaceae</taxon>
        <taxon>Sediminivirga</taxon>
    </lineage>
</organism>
<evidence type="ECO:0000256" key="2">
    <source>
        <dbReference type="ARBA" id="ARBA00023125"/>
    </source>
</evidence>
<keyword evidence="2" id="KW-0238">DNA-binding</keyword>
<dbReference type="PRINTS" id="PR00035">
    <property type="entry name" value="HTHGNTR"/>
</dbReference>
<dbReference type="SUPFAM" id="SSF46785">
    <property type="entry name" value="Winged helix' DNA-binding domain"/>
    <property type="match status" value="1"/>
</dbReference>
<dbReference type="InterPro" id="IPR036390">
    <property type="entry name" value="WH_DNA-bd_sf"/>
</dbReference>
<reference evidence="5" key="1">
    <citation type="journal article" date="2014" name="Int. J. Syst. Evol. Microbiol.">
        <title>Complete genome sequence of Corynebacterium casei LMG S-19264T (=DSM 44701T), isolated from a smear-ripened cheese.</title>
        <authorList>
            <consortium name="US DOE Joint Genome Institute (JGI-PGF)"/>
            <person name="Walter F."/>
            <person name="Albersmeier A."/>
            <person name="Kalinowski J."/>
            <person name="Ruckert C."/>
        </authorList>
    </citation>
    <scope>NUCLEOTIDE SEQUENCE</scope>
    <source>
        <strain evidence="5">CGMCC 1.12785</strain>
    </source>
</reference>
<dbReference type="Pfam" id="PF00392">
    <property type="entry name" value="GntR"/>
    <property type="match status" value="1"/>
</dbReference>
<dbReference type="InterPro" id="IPR011711">
    <property type="entry name" value="GntR_C"/>
</dbReference>
<keyword evidence="3" id="KW-0804">Transcription</keyword>
<dbReference type="SUPFAM" id="SSF48008">
    <property type="entry name" value="GntR ligand-binding domain-like"/>
    <property type="match status" value="1"/>
</dbReference>
<dbReference type="GO" id="GO:0003677">
    <property type="term" value="F:DNA binding"/>
    <property type="evidence" value="ECO:0007669"/>
    <property type="project" value="UniProtKB-KW"/>
</dbReference>
<evidence type="ECO:0000256" key="1">
    <source>
        <dbReference type="ARBA" id="ARBA00023015"/>
    </source>
</evidence>
<evidence type="ECO:0000256" key="3">
    <source>
        <dbReference type="ARBA" id="ARBA00023163"/>
    </source>
</evidence>
<keyword evidence="6" id="KW-1185">Reference proteome</keyword>
<dbReference type="Pfam" id="PF07729">
    <property type="entry name" value="FCD"/>
    <property type="match status" value="1"/>
</dbReference>
<evidence type="ECO:0000313" key="5">
    <source>
        <dbReference type="EMBL" id="GGA15077.1"/>
    </source>
</evidence>
<dbReference type="EMBL" id="BMFY01000006">
    <property type="protein sequence ID" value="GGA15077.1"/>
    <property type="molecule type" value="Genomic_DNA"/>
</dbReference>
<dbReference type="PANTHER" id="PTHR43537:SF24">
    <property type="entry name" value="GLUCONATE OPERON TRANSCRIPTIONAL REPRESSOR"/>
    <property type="match status" value="1"/>
</dbReference>
<evidence type="ECO:0000313" key="6">
    <source>
        <dbReference type="Proteomes" id="UP000616114"/>
    </source>
</evidence>
<dbReference type="CDD" id="cd07377">
    <property type="entry name" value="WHTH_GntR"/>
    <property type="match status" value="1"/>
</dbReference>
<dbReference type="AlphaFoldDB" id="A0A8J2TYB7"/>
<keyword evidence="1" id="KW-0805">Transcription regulation</keyword>
<gene>
    <name evidence="5" type="ORF">GCM10011333_17650</name>
</gene>
<dbReference type="Gene3D" id="1.10.10.10">
    <property type="entry name" value="Winged helix-like DNA-binding domain superfamily/Winged helix DNA-binding domain"/>
    <property type="match status" value="1"/>
</dbReference>